<evidence type="ECO:0000256" key="2">
    <source>
        <dbReference type="ARBA" id="ARBA00022801"/>
    </source>
</evidence>
<gene>
    <name evidence="12" type="ORF">pVPH1_0200</name>
</gene>
<evidence type="ECO:0000259" key="11">
    <source>
        <dbReference type="PROSITE" id="PS51198"/>
    </source>
</evidence>
<dbReference type="GO" id="GO:0000724">
    <property type="term" value="P:double-strand break repair via homologous recombination"/>
    <property type="evidence" value="ECO:0007669"/>
    <property type="project" value="TreeGrafter"/>
</dbReference>
<geneLocation type="plasmid" evidence="12">
    <name>pVPH1</name>
</geneLocation>
<dbReference type="PANTHER" id="PTHR11070">
    <property type="entry name" value="UVRD / RECB / PCRA DNA HELICASE FAMILY MEMBER"/>
    <property type="match status" value="1"/>
</dbReference>
<evidence type="ECO:0000256" key="9">
    <source>
        <dbReference type="PROSITE-ProRule" id="PRU00560"/>
    </source>
</evidence>
<evidence type="ECO:0000256" key="6">
    <source>
        <dbReference type="ARBA" id="ARBA00034617"/>
    </source>
</evidence>
<dbReference type="InterPro" id="IPR014017">
    <property type="entry name" value="DNA_helicase_UvrD-like_C"/>
</dbReference>
<dbReference type="GO" id="GO:0005524">
    <property type="term" value="F:ATP binding"/>
    <property type="evidence" value="ECO:0007669"/>
    <property type="project" value="UniProtKB-UniRule"/>
</dbReference>
<dbReference type="Gene3D" id="3.40.50.300">
    <property type="entry name" value="P-loop containing nucleotide triphosphate hydrolases"/>
    <property type="match status" value="2"/>
</dbReference>
<keyword evidence="12" id="KW-0614">Plasmid</keyword>
<evidence type="ECO:0000256" key="1">
    <source>
        <dbReference type="ARBA" id="ARBA00022741"/>
    </source>
</evidence>
<feature type="compositionally biased region" description="Basic and acidic residues" evidence="10">
    <location>
        <begin position="1"/>
        <end position="11"/>
    </location>
</feature>
<keyword evidence="2 9" id="KW-0378">Hydrolase</keyword>
<comment type="catalytic activity">
    <reaction evidence="6">
        <text>Couples ATP hydrolysis with the unwinding of duplex DNA by translocating in the 3'-5' direction.</text>
        <dbReference type="EC" id="5.6.2.4"/>
    </reaction>
</comment>
<dbReference type="GO" id="GO:0003677">
    <property type="term" value="F:DNA binding"/>
    <property type="evidence" value="ECO:0007669"/>
    <property type="project" value="InterPro"/>
</dbReference>
<keyword evidence="1 9" id="KW-0547">Nucleotide-binding</keyword>
<evidence type="ECO:0000256" key="5">
    <source>
        <dbReference type="ARBA" id="ARBA00023235"/>
    </source>
</evidence>
<keyword evidence="3 9" id="KW-0347">Helicase</keyword>
<reference evidence="12" key="1">
    <citation type="journal article" date="2015" name="Antimicrob. Agents Chemother.">
        <title>Complete nucleotide sequence of a conjugative plasmid carrying bla(PER-1).</title>
        <authorList>
            <person name="Li R."/>
            <person name="Wong M.H."/>
            <person name="Zhou Y."/>
            <person name="Chan E.W."/>
            <person name="Chen S."/>
        </authorList>
    </citation>
    <scope>NUCLEOTIDE SEQUENCE</scope>
    <source>
        <strain evidence="12">V36</strain>
        <plasmid evidence="12">pVPH1</plasmid>
    </source>
</reference>
<dbReference type="InterPro" id="IPR000212">
    <property type="entry name" value="DNA_helicase_UvrD/REP"/>
</dbReference>
<feature type="region of interest" description="Disordered" evidence="10">
    <location>
        <begin position="1"/>
        <end position="22"/>
    </location>
</feature>
<comment type="catalytic activity">
    <reaction evidence="8">
        <text>ATP + H2O = ADP + phosphate + H(+)</text>
        <dbReference type="Rhea" id="RHEA:13065"/>
        <dbReference type="ChEBI" id="CHEBI:15377"/>
        <dbReference type="ChEBI" id="CHEBI:15378"/>
        <dbReference type="ChEBI" id="CHEBI:30616"/>
        <dbReference type="ChEBI" id="CHEBI:43474"/>
        <dbReference type="ChEBI" id="CHEBI:456216"/>
        <dbReference type="EC" id="5.6.2.4"/>
    </reaction>
</comment>
<evidence type="ECO:0000313" key="12">
    <source>
        <dbReference type="EMBL" id="AJP18373.1"/>
    </source>
</evidence>
<evidence type="ECO:0000256" key="4">
    <source>
        <dbReference type="ARBA" id="ARBA00022840"/>
    </source>
</evidence>
<dbReference type="InterPro" id="IPR027417">
    <property type="entry name" value="P-loop_NTPase"/>
</dbReference>
<feature type="domain" description="UvrD-like helicase ATP-binding" evidence="11">
    <location>
        <begin position="17"/>
        <end position="272"/>
    </location>
</feature>
<dbReference type="EMBL" id="KP688397">
    <property type="protein sequence ID" value="AJP18373.1"/>
    <property type="molecule type" value="Genomic_DNA"/>
</dbReference>
<proteinExistence type="predicted"/>
<dbReference type="PROSITE" id="PS51198">
    <property type="entry name" value="UVRD_HELICASE_ATP_BIND"/>
    <property type="match status" value="1"/>
</dbReference>
<protein>
    <recommendedName>
        <fullName evidence="7">DNA 3'-5' helicase</fullName>
        <ecNumber evidence="7">5.6.2.4</ecNumber>
    </recommendedName>
</protein>
<dbReference type="Pfam" id="PF13361">
    <property type="entry name" value="UvrD_C"/>
    <property type="match status" value="1"/>
</dbReference>
<organism evidence="12">
    <name type="scientific">Vibrio parahaemolyticus</name>
    <dbReference type="NCBI Taxonomy" id="670"/>
    <lineage>
        <taxon>Bacteria</taxon>
        <taxon>Pseudomonadati</taxon>
        <taxon>Pseudomonadota</taxon>
        <taxon>Gammaproteobacteria</taxon>
        <taxon>Vibrionales</taxon>
        <taxon>Vibrionaceae</taxon>
        <taxon>Vibrio</taxon>
    </lineage>
</organism>
<evidence type="ECO:0000256" key="8">
    <source>
        <dbReference type="ARBA" id="ARBA00048988"/>
    </source>
</evidence>
<dbReference type="Pfam" id="PF00580">
    <property type="entry name" value="UvrD-helicase"/>
    <property type="match status" value="1"/>
</dbReference>
<dbReference type="GO" id="GO:0016887">
    <property type="term" value="F:ATP hydrolysis activity"/>
    <property type="evidence" value="ECO:0007669"/>
    <property type="project" value="RHEA"/>
</dbReference>
<dbReference type="GO" id="GO:0031297">
    <property type="term" value="P:replication fork processing"/>
    <property type="evidence" value="ECO:0007669"/>
    <property type="project" value="TreeGrafter"/>
</dbReference>
<evidence type="ECO:0000256" key="10">
    <source>
        <dbReference type="SAM" id="MobiDB-lite"/>
    </source>
</evidence>
<feature type="binding site" evidence="9">
    <location>
        <begin position="38"/>
        <end position="45"/>
    </location>
    <ligand>
        <name>ATP</name>
        <dbReference type="ChEBI" id="CHEBI:30616"/>
    </ligand>
</feature>
<accession>A0A0C5GXJ2</accession>
<dbReference type="GO" id="GO:0043138">
    <property type="term" value="F:3'-5' DNA helicase activity"/>
    <property type="evidence" value="ECO:0007669"/>
    <property type="project" value="UniProtKB-EC"/>
</dbReference>
<dbReference type="PANTHER" id="PTHR11070:SF30">
    <property type="entry name" value="F-BOX DNA HELICASE 1"/>
    <property type="match status" value="1"/>
</dbReference>
<dbReference type="InterPro" id="IPR014016">
    <property type="entry name" value="UvrD-like_ATP-bd"/>
</dbReference>
<keyword evidence="5" id="KW-0413">Isomerase</keyword>
<dbReference type="EC" id="5.6.2.4" evidence="7"/>
<dbReference type="AlphaFoldDB" id="A0A0C5GXJ2"/>
<keyword evidence="4 9" id="KW-0067">ATP-binding</keyword>
<sequence length="515" mass="59024">MLGRSHSEVHAMNKTLPPDTPEQARITNYQGNQLIVRAYAGTGKTTTLIKYALANPRLRMLYIAYNRAIRDEAAEKFPRNVTCKTSHQLAFASVGRMFAHKLVGNIRLTDIAQALNTKNWTLARDCLDTLNAFMCSADDQILYDHFERADTGLLLTTKQERYVIEVVQSAEDIWKRMCEPQDPFPMVHDGYLKLYQLSHPNLSLRYQVILFDEAQDANPVTSDIVIRQRSRTILVGDVHQQIYRFRGANDAMNNPRFSNADQLYLTHSFRFGPNVAMVANALLELKGETKPVIGRGAKDQVLMMLPQNIGHHAVLHRTVMGVIQTALGYTGAGHKVFWAGGIESYQIDYLEDIFWFSREERERVRNKQILNDYEDYQEFTEIARATQDNEMFRAMAIIEAYEDLPEHLAILRLNTVKDELVANVTVSTSHRAKGLEWDYVQLFDDFPDVLDPELEPEARDDEINLLYVASTRAMRALALNASVEMVIRYITHKRQLEKIQQEEATNNQSEHIKTA</sequence>
<name>A0A0C5GXJ2_VIBPH</name>
<evidence type="ECO:0000256" key="3">
    <source>
        <dbReference type="ARBA" id="ARBA00022806"/>
    </source>
</evidence>
<evidence type="ECO:0000256" key="7">
    <source>
        <dbReference type="ARBA" id="ARBA00034808"/>
    </source>
</evidence>
<dbReference type="SUPFAM" id="SSF52540">
    <property type="entry name" value="P-loop containing nucleoside triphosphate hydrolases"/>
    <property type="match status" value="1"/>
</dbReference>